<name>A0A3P6SW95_CYLGO</name>
<sequence length="122" mass="13427">MEPDVPAGDGEDAQPMFLEPKKLIRKECADVCTAARNERFSAAKGEEFEKAIKGIFSIDEAQDLIELRKLVGTNSSVSIFEMSNHYHILMIELAALEKSTLLATGWSKCTVAGWASSSKSWC</sequence>
<evidence type="ECO:0000313" key="2">
    <source>
        <dbReference type="Proteomes" id="UP000271889"/>
    </source>
</evidence>
<organism evidence="1 2">
    <name type="scientific">Cylicostephanus goldi</name>
    <name type="common">Nematode worm</name>
    <dbReference type="NCBI Taxonomy" id="71465"/>
    <lineage>
        <taxon>Eukaryota</taxon>
        <taxon>Metazoa</taxon>
        <taxon>Ecdysozoa</taxon>
        <taxon>Nematoda</taxon>
        <taxon>Chromadorea</taxon>
        <taxon>Rhabditida</taxon>
        <taxon>Rhabditina</taxon>
        <taxon>Rhabditomorpha</taxon>
        <taxon>Strongyloidea</taxon>
        <taxon>Strongylidae</taxon>
        <taxon>Cylicostephanus</taxon>
    </lineage>
</organism>
<keyword evidence="2" id="KW-1185">Reference proteome</keyword>
<proteinExistence type="predicted"/>
<gene>
    <name evidence="1" type="ORF">CGOC_LOCUS7017</name>
</gene>
<evidence type="ECO:0000313" key="1">
    <source>
        <dbReference type="EMBL" id="VDK74273.1"/>
    </source>
</evidence>
<reference evidence="1 2" key="1">
    <citation type="submission" date="2018-11" db="EMBL/GenBank/DDBJ databases">
        <authorList>
            <consortium name="Pathogen Informatics"/>
        </authorList>
    </citation>
    <scope>NUCLEOTIDE SEQUENCE [LARGE SCALE GENOMIC DNA]</scope>
</reference>
<dbReference type="EMBL" id="UYRV01023793">
    <property type="protein sequence ID" value="VDK74273.1"/>
    <property type="molecule type" value="Genomic_DNA"/>
</dbReference>
<accession>A0A3P6SW95</accession>
<dbReference type="Proteomes" id="UP000271889">
    <property type="component" value="Unassembled WGS sequence"/>
</dbReference>
<dbReference type="AlphaFoldDB" id="A0A3P6SW95"/>
<protein>
    <submittedName>
        <fullName evidence="1">Uncharacterized protein</fullName>
    </submittedName>
</protein>